<dbReference type="InterPro" id="IPR002110">
    <property type="entry name" value="Ankyrin_rpt"/>
</dbReference>
<dbReference type="InterPro" id="IPR036770">
    <property type="entry name" value="Ankyrin_rpt-contain_sf"/>
</dbReference>
<gene>
    <name evidence="1" type="ORF">NEMBOFW57_006760</name>
</gene>
<sequence>MEPFALLGATASIAQILVYLAKTALSVREFCENVENAPRDFRRVLAKVLLLQSVLQDLQHQVGNCTDDDAIVPAHLRLVMEQAILQLMKSLQAVRSRCEKTDESELKRMGKRIKFVIREKQVISRLLRDVNDAEDTLSTIVTCLTTLPVFCAASKILKKHRLVLDLPRHNPSWFEITRLLVAHGASVHEVVDGRSLTTLNIVSDFIKPMTLEFFHLLKSQFYQDFDVAGAAGWSALVAALRSRDQTVPALGFLSENGVSLSRILPDGRTALHLASELVVDEVALAYVCDSCDAAYINRQDHAGWTPLHYALLPEFYGTTKRHFAKVRLLLERGSDPCIKAAGNPLLYIHPTLDQFDCFEQCRALSSDFCNSFVDTVRLAGKQLPSGWEEEIFFDAAEDLSA</sequence>
<keyword evidence="2" id="KW-1185">Reference proteome</keyword>
<protein>
    <recommendedName>
        <fullName evidence="3">Ankyrin repeat protein</fullName>
    </recommendedName>
</protein>
<proteinExistence type="predicted"/>
<dbReference type="AlphaFoldDB" id="A0AAD4HZV0"/>
<dbReference type="Gene3D" id="1.25.40.20">
    <property type="entry name" value="Ankyrin repeat-containing domain"/>
    <property type="match status" value="1"/>
</dbReference>
<evidence type="ECO:0000313" key="1">
    <source>
        <dbReference type="EMBL" id="KAG7287253.1"/>
    </source>
</evidence>
<comment type="caution">
    <text evidence="1">The sequence shown here is derived from an EMBL/GenBank/DDBJ whole genome shotgun (WGS) entry which is preliminary data.</text>
</comment>
<dbReference type="Pfam" id="PF00023">
    <property type="entry name" value="Ank"/>
    <property type="match status" value="1"/>
</dbReference>
<evidence type="ECO:0000313" key="2">
    <source>
        <dbReference type="Proteomes" id="UP001197093"/>
    </source>
</evidence>
<dbReference type="EMBL" id="JAHCVI010000003">
    <property type="protein sequence ID" value="KAG7287253.1"/>
    <property type="molecule type" value="Genomic_DNA"/>
</dbReference>
<dbReference type="Proteomes" id="UP001197093">
    <property type="component" value="Unassembled WGS sequence"/>
</dbReference>
<evidence type="ECO:0008006" key="3">
    <source>
        <dbReference type="Google" id="ProtNLM"/>
    </source>
</evidence>
<accession>A0AAD4HZV0</accession>
<name>A0AAD4HZV0_9PEZI</name>
<organism evidence="1 2">
    <name type="scientific">Staphylotrichum longicolle</name>
    <dbReference type="NCBI Taxonomy" id="669026"/>
    <lineage>
        <taxon>Eukaryota</taxon>
        <taxon>Fungi</taxon>
        <taxon>Dikarya</taxon>
        <taxon>Ascomycota</taxon>
        <taxon>Pezizomycotina</taxon>
        <taxon>Sordariomycetes</taxon>
        <taxon>Sordariomycetidae</taxon>
        <taxon>Sordariales</taxon>
        <taxon>Chaetomiaceae</taxon>
        <taxon>Staphylotrichum</taxon>
    </lineage>
</organism>
<reference evidence="1" key="1">
    <citation type="submission" date="2023-02" db="EMBL/GenBank/DDBJ databases">
        <authorList>
            <person name="Palmer J.M."/>
        </authorList>
    </citation>
    <scope>NUCLEOTIDE SEQUENCE</scope>
    <source>
        <strain evidence="1">FW57</strain>
    </source>
</reference>
<dbReference type="SUPFAM" id="SSF48403">
    <property type="entry name" value="Ankyrin repeat"/>
    <property type="match status" value="1"/>
</dbReference>